<evidence type="ECO:0000256" key="1">
    <source>
        <dbReference type="ARBA" id="ARBA00009526"/>
    </source>
</evidence>
<evidence type="ECO:0000259" key="3">
    <source>
        <dbReference type="Pfam" id="PF10421"/>
    </source>
</evidence>
<dbReference type="Gene3D" id="1.10.1410.20">
    <property type="entry name" value="2'-5'-oligoadenylate synthetase 1, domain 2"/>
    <property type="match status" value="1"/>
</dbReference>
<name>A0AAN9BM50_9CAEN</name>
<dbReference type="SUPFAM" id="SSF81301">
    <property type="entry name" value="Nucleotidyltransferase"/>
    <property type="match status" value="1"/>
</dbReference>
<feature type="domain" description="2'-5'-oligoadenylate synthetase 1" evidence="3">
    <location>
        <begin position="176"/>
        <end position="298"/>
    </location>
</feature>
<dbReference type="PROSITE" id="PS50152">
    <property type="entry name" value="25A_SYNTH_3"/>
    <property type="match status" value="1"/>
</dbReference>
<dbReference type="EMBL" id="JBAMIC010000004">
    <property type="protein sequence ID" value="KAK7108806.1"/>
    <property type="molecule type" value="Genomic_DNA"/>
</dbReference>
<dbReference type="CDD" id="cd05400">
    <property type="entry name" value="NT_2-5OAS_ClassI-CCAase"/>
    <property type="match status" value="1"/>
</dbReference>
<gene>
    <name evidence="4" type="ORF">V1264_016472</name>
</gene>
<dbReference type="GO" id="GO:0005829">
    <property type="term" value="C:cytosol"/>
    <property type="evidence" value="ECO:0007669"/>
    <property type="project" value="TreeGrafter"/>
</dbReference>
<dbReference type="Gene3D" id="3.30.460.10">
    <property type="entry name" value="Beta Polymerase, domain 2"/>
    <property type="match status" value="1"/>
</dbReference>
<dbReference type="InterPro" id="IPR006116">
    <property type="entry name" value="NT_2-5OAS_ClassI-CCAase"/>
</dbReference>
<dbReference type="AlphaFoldDB" id="A0AAN9BM50"/>
<dbReference type="PANTHER" id="PTHR11258:SF11">
    <property type="entry name" value="C2H2-TYPE DOMAIN-CONTAINING PROTEIN"/>
    <property type="match status" value="1"/>
</dbReference>
<dbReference type="Pfam" id="PF01909">
    <property type="entry name" value="NTP_transf_2"/>
    <property type="match status" value="1"/>
</dbReference>
<dbReference type="GO" id="GO:0003725">
    <property type="term" value="F:double-stranded RNA binding"/>
    <property type="evidence" value="ECO:0007669"/>
    <property type="project" value="TreeGrafter"/>
</dbReference>
<dbReference type="GO" id="GO:0016020">
    <property type="term" value="C:membrane"/>
    <property type="evidence" value="ECO:0007669"/>
    <property type="project" value="TreeGrafter"/>
</dbReference>
<reference evidence="4 5" key="1">
    <citation type="submission" date="2024-02" db="EMBL/GenBank/DDBJ databases">
        <title>Chromosome-scale genome assembly of the rough periwinkle Littorina saxatilis.</title>
        <authorList>
            <person name="De Jode A."/>
            <person name="Faria R."/>
            <person name="Formenti G."/>
            <person name="Sims Y."/>
            <person name="Smith T.P."/>
            <person name="Tracey A."/>
            <person name="Wood J.M.D."/>
            <person name="Zagrodzka Z.B."/>
            <person name="Johannesson K."/>
            <person name="Butlin R.K."/>
            <person name="Leder E.H."/>
        </authorList>
    </citation>
    <scope>NUCLEOTIDE SEQUENCE [LARGE SCALE GENOMIC DNA]</scope>
    <source>
        <strain evidence="4">Snail1</strain>
        <tissue evidence="4">Muscle</tissue>
    </source>
</reference>
<protein>
    <submittedName>
        <fullName evidence="4">Uncharacterized protein</fullName>
    </submittedName>
</protein>
<accession>A0AAN9BM50</accession>
<dbReference type="InterPro" id="IPR043519">
    <property type="entry name" value="NT_sf"/>
</dbReference>
<evidence type="ECO:0000259" key="2">
    <source>
        <dbReference type="Pfam" id="PF01909"/>
    </source>
</evidence>
<dbReference type="Pfam" id="PF10421">
    <property type="entry name" value="OAS1_C"/>
    <property type="match status" value="1"/>
</dbReference>
<dbReference type="Proteomes" id="UP001374579">
    <property type="component" value="Unassembled WGS sequence"/>
</dbReference>
<dbReference type="SUPFAM" id="SSF81631">
    <property type="entry name" value="PAP/OAS1 substrate-binding domain"/>
    <property type="match status" value="1"/>
</dbReference>
<dbReference type="PANTHER" id="PTHR11258">
    <property type="entry name" value="2-5 OLIGOADENYLATE SYNTHETASE"/>
    <property type="match status" value="1"/>
</dbReference>
<sequence length="317" mass="36243">MSRGLTRQGKVFAEQMDGESLDVFSPRCIAPTTGEMNKLNGEVDEFVRFLQQRFSTPPHTVSKVIKAGSLGKGTAVRGSADIDLVMYLNNVSDIYTLIRLREPVLDRLQEAITIYSPWQRRISFKKRTPFSVTYILDGNEVDLLPAFAMDHTNDTRNRDLMYKHMEAVAEKEGMSFVAQQFSASLAPLQVTFVKHKDESVKKVIRLLKKWKQERGVDDLRSYTLELLTIYAAKQVGRQISTDDLFVKVLGMLRDIRSQKGMYFEDNYPVYPGQPGSKFSHSHPCLLDVANFYNDMLHGVNKERVSQHASDILRQLQR</sequence>
<comment type="similarity">
    <text evidence="1">Belongs to the 2-5A synthase family.</text>
</comment>
<feature type="domain" description="Polymerase nucleotidyl transferase" evidence="2">
    <location>
        <begin position="44"/>
        <end position="101"/>
    </location>
</feature>
<keyword evidence="5" id="KW-1185">Reference proteome</keyword>
<comment type="caution">
    <text evidence="4">The sequence shown here is derived from an EMBL/GenBank/DDBJ whole genome shotgun (WGS) entry which is preliminary data.</text>
</comment>
<dbReference type="InterPro" id="IPR002934">
    <property type="entry name" value="Polymerase_NTP_transf_dom"/>
</dbReference>
<evidence type="ECO:0000313" key="5">
    <source>
        <dbReference type="Proteomes" id="UP001374579"/>
    </source>
</evidence>
<proteinExistence type="inferred from homology"/>
<evidence type="ECO:0000313" key="4">
    <source>
        <dbReference type="EMBL" id="KAK7108806.1"/>
    </source>
</evidence>
<dbReference type="GO" id="GO:0005654">
    <property type="term" value="C:nucleoplasm"/>
    <property type="evidence" value="ECO:0007669"/>
    <property type="project" value="TreeGrafter"/>
</dbReference>
<dbReference type="GO" id="GO:0001730">
    <property type="term" value="F:2'-5'-oligoadenylate synthetase activity"/>
    <property type="evidence" value="ECO:0007669"/>
    <property type="project" value="TreeGrafter"/>
</dbReference>
<dbReference type="InterPro" id="IPR018952">
    <property type="entry name" value="2-5-oligoAdlate_synth_1_dom2/C"/>
</dbReference>
<organism evidence="4 5">
    <name type="scientific">Littorina saxatilis</name>
    <dbReference type="NCBI Taxonomy" id="31220"/>
    <lineage>
        <taxon>Eukaryota</taxon>
        <taxon>Metazoa</taxon>
        <taxon>Spiralia</taxon>
        <taxon>Lophotrochozoa</taxon>
        <taxon>Mollusca</taxon>
        <taxon>Gastropoda</taxon>
        <taxon>Caenogastropoda</taxon>
        <taxon>Littorinimorpha</taxon>
        <taxon>Littorinoidea</taxon>
        <taxon>Littorinidae</taxon>
        <taxon>Littorina</taxon>
    </lineage>
</organism>